<dbReference type="PROSITE" id="PS51843">
    <property type="entry name" value="NR_LBD"/>
    <property type="match status" value="1"/>
</dbReference>
<dbReference type="Gene3D" id="3.30.50.10">
    <property type="entry name" value="Erythroid Transcription Factor GATA-1, subunit A"/>
    <property type="match status" value="1"/>
</dbReference>
<dbReference type="InterPro" id="IPR050200">
    <property type="entry name" value="Nuclear_hormone_rcpt_NR3"/>
</dbReference>
<keyword evidence="13" id="KW-1185">Reference proteome</keyword>
<dbReference type="InterPro" id="IPR001628">
    <property type="entry name" value="Znf_hrmn_rcpt"/>
</dbReference>
<dbReference type="Gene3D" id="1.10.565.10">
    <property type="entry name" value="Retinoid X Receptor"/>
    <property type="match status" value="1"/>
</dbReference>
<evidence type="ECO:0000313" key="13">
    <source>
        <dbReference type="Proteomes" id="UP000830375"/>
    </source>
</evidence>
<evidence type="ECO:0000256" key="7">
    <source>
        <dbReference type="ARBA" id="ARBA00023170"/>
    </source>
</evidence>
<feature type="domain" description="Nuclear receptor" evidence="10">
    <location>
        <begin position="79"/>
        <end position="124"/>
    </location>
</feature>
<dbReference type="Proteomes" id="UP000830375">
    <property type="component" value="Unassembled WGS sequence"/>
</dbReference>
<reference evidence="12 13" key="1">
    <citation type="submission" date="2022-01" db="EMBL/GenBank/DDBJ databases">
        <title>A high-quality chromosome-level genome assembly of rohu carp, Labeo rohita.</title>
        <authorList>
            <person name="Arick M.A. II"/>
            <person name="Hsu C.-Y."/>
            <person name="Magbanua Z."/>
            <person name="Pechanova O."/>
            <person name="Grover C."/>
            <person name="Miller E."/>
            <person name="Thrash A."/>
            <person name="Ezzel L."/>
            <person name="Alam S."/>
            <person name="Benzie J."/>
            <person name="Hamilton M."/>
            <person name="Karsi A."/>
            <person name="Lawrence M.L."/>
            <person name="Peterson D.G."/>
        </authorList>
    </citation>
    <scope>NUCLEOTIDE SEQUENCE [LARGE SCALE GENOMIC DNA]</scope>
    <source>
        <strain evidence="13">BAU-BD-2019</strain>
        <tissue evidence="12">Blood</tissue>
    </source>
</reference>
<evidence type="ECO:0000256" key="9">
    <source>
        <dbReference type="SAM" id="MobiDB-lite"/>
    </source>
</evidence>
<proteinExistence type="predicted"/>
<gene>
    <name evidence="12" type="ORF">H4Q32_005076</name>
</gene>
<evidence type="ECO:0000256" key="6">
    <source>
        <dbReference type="ARBA" id="ARBA00023163"/>
    </source>
</evidence>
<evidence type="ECO:0000256" key="1">
    <source>
        <dbReference type="ARBA" id="ARBA00022723"/>
    </source>
</evidence>
<keyword evidence="8" id="KW-0539">Nucleus</keyword>
<dbReference type="SMART" id="SM00430">
    <property type="entry name" value="HOLI"/>
    <property type="match status" value="1"/>
</dbReference>
<feature type="domain" description="NR LBD" evidence="11">
    <location>
        <begin position="168"/>
        <end position="463"/>
    </location>
</feature>
<sequence length="483" mass="55221">MRPCGAVHWPVERVGVWRVSEAEWCSETRDHSTSCGLGQGRQRMRDSQAVTVPRQDISQPMTHSETLFGMAHLSSAIIVQGSQHNYLCAGRNDCIIDKIRRKNCPACRVRKCLQAGMNLGARKSKKLGKMKSVSEDSSLQNSKDGPPFLTSEKELNSANALVPHVPTVAPFLSPSVCSVLELIEPEVVFAGYDNTQPDTTDHLLTSLNHLAGKQMIRVVKWAKVDSLHSHNDTLSLACMCALRNTDTTYVNGCFRSLPIEDQITLIQYSWMCLSSFSLSWRSYKHTNAQMLYFAPDLVFNEERMRQSAMYDLCVGMRQVSQEFVRLQLTYEEYLAMKVLLLLSTVRRWARLQELVFFSPKRDLHGRRKNRRRVGRVVRDVPKDGLKNQGAFEEMRVNYIKELRRSVGKATNNSGQTWQRFFQLTKLLDAMHELVGSLLDFCFYTFRESQALKVEFPEMLVEIISDQIPKVESGLTHTLFFHKK</sequence>
<dbReference type="SMART" id="SM00399">
    <property type="entry name" value="ZnF_C4"/>
    <property type="match status" value="1"/>
</dbReference>
<evidence type="ECO:0000256" key="4">
    <source>
        <dbReference type="ARBA" id="ARBA00023015"/>
    </source>
</evidence>
<evidence type="ECO:0000256" key="2">
    <source>
        <dbReference type="ARBA" id="ARBA00022771"/>
    </source>
</evidence>
<evidence type="ECO:0000313" key="12">
    <source>
        <dbReference type="EMBL" id="KAI2668370.1"/>
    </source>
</evidence>
<feature type="region of interest" description="Disordered" evidence="9">
    <location>
        <begin position="123"/>
        <end position="149"/>
    </location>
</feature>
<protein>
    <submittedName>
        <fullName evidence="12">Uncharacterized protein</fullName>
    </submittedName>
</protein>
<keyword evidence="5" id="KW-0238">DNA-binding</keyword>
<dbReference type="Pfam" id="PF00104">
    <property type="entry name" value="Hormone_recep"/>
    <property type="match status" value="1"/>
</dbReference>
<dbReference type="PROSITE" id="PS51030">
    <property type="entry name" value="NUCLEAR_REC_DBD_2"/>
    <property type="match status" value="1"/>
</dbReference>
<keyword evidence="1" id="KW-0479">Metal-binding</keyword>
<dbReference type="Pfam" id="PF00105">
    <property type="entry name" value="zf-C4"/>
    <property type="match status" value="1"/>
</dbReference>
<comment type="caution">
    <text evidence="12">The sequence shown here is derived from an EMBL/GenBank/DDBJ whole genome shotgun (WGS) entry which is preliminary data.</text>
</comment>
<keyword evidence="7" id="KW-0675">Receptor</keyword>
<dbReference type="SUPFAM" id="SSF57716">
    <property type="entry name" value="Glucocorticoid receptor-like (DNA-binding domain)"/>
    <property type="match status" value="1"/>
</dbReference>
<dbReference type="SUPFAM" id="SSF48508">
    <property type="entry name" value="Nuclear receptor ligand-binding domain"/>
    <property type="match status" value="1"/>
</dbReference>
<dbReference type="InterPro" id="IPR035500">
    <property type="entry name" value="NHR-like_dom_sf"/>
</dbReference>
<evidence type="ECO:0000256" key="5">
    <source>
        <dbReference type="ARBA" id="ARBA00023125"/>
    </source>
</evidence>
<keyword evidence="2" id="KW-0863">Zinc-finger</keyword>
<evidence type="ECO:0000259" key="10">
    <source>
        <dbReference type="PROSITE" id="PS51030"/>
    </source>
</evidence>
<evidence type="ECO:0000259" key="11">
    <source>
        <dbReference type="PROSITE" id="PS51843"/>
    </source>
</evidence>
<keyword evidence="6" id="KW-0804">Transcription</keyword>
<dbReference type="InterPro" id="IPR013088">
    <property type="entry name" value="Znf_NHR/GATA"/>
</dbReference>
<evidence type="ECO:0000256" key="8">
    <source>
        <dbReference type="ARBA" id="ARBA00023242"/>
    </source>
</evidence>
<dbReference type="InterPro" id="IPR000536">
    <property type="entry name" value="Nucl_hrmn_rcpt_lig-bd"/>
</dbReference>
<accession>A0ABQ8N068</accession>
<keyword evidence="3" id="KW-0862">Zinc</keyword>
<evidence type="ECO:0000256" key="3">
    <source>
        <dbReference type="ARBA" id="ARBA00022833"/>
    </source>
</evidence>
<dbReference type="EMBL" id="JACTAM010000001">
    <property type="protein sequence ID" value="KAI2668370.1"/>
    <property type="molecule type" value="Genomic_DNA"/>
</dbReference>
<keyword evidence="4" id="KW-0805">Transcription regulation</keyword>
<dbReference type="PANTHER" id="PTHR48092">
    <property type="entry name" value="KNIRPS-RELATED PROTEIN-RELATED"/>
    <property type="match status" value="1"/>
</dbReference>
<organism evidence="12 13">
    <name type="scientific">Labeo rohita</name>
    <name type="common">Indian major carp</name>
    <name type="synonym">Cyprinus rohita</name>
    <dbReference type="NCBI Taxonomy" id="84645"/>
    <lineage>
        <taxon>Eukaryota</taxon>
        <taxon>Metazoa</taxon>
        <taxon>Chordata</taxon>
        <taxon>Craniata</taxon>
        <taxon>Vertebrata</taxon>
        <taxon>Euteleostomi</taxon>
        <taxon>Actinopterygii</taxon>
        <taxon>Neopterygii</taxon>
        <taxon>Teleostei</taxon>
        <taxon>Ostariophysi</taxon>
        <taxon>Cypriniformes</taxon>
        <taxon>Cyprinidae</taxon>
        <taxon>Labeoninae</taxon>
        <taxon>Labeonini</taxon>
        <taxon>Labeo</taxon>
    </lineage>
</organism>
<name>A0ABQ8N068_LABRO</name>